<dbReference type="Proteomes" id="UP000799754">
    <property type="component" value="Unassembled WGS sequence"/>
</dbReference>
<proteinExistence type="predicted"/>
<sequence>MFRLGANPSLNMLDTQNGPKFRFGYIAEDDFLAAQRDLEIKGSDMEAELEGDVSDYASDDTPDDATELIVKSRVKKLSKRRSGSTETARSRNTHAHI</sequence>
<comment type="caution">
    <text evidence="1">The sequence shown here is derived from an EMBL/GenBank/DDBJ whole genome shotgun (WGS) entry which is preliminary data.</text>
</comment>
<dbReference type="EMBL" id="MU006743">
    <property type="protein sequence ID" value="KAF2622668.1"/>
    <property type="molecule type" value="Genomic_DNA"/>
</dbReference>
<protein>
    <submittedName>
        <fullName evidence="1">Uncharacterized protein</fullName>
    </submittedName>
</protein>
<evidence type="ECO:0000313" key="1">
    <source>
        <dbReference type="EMBL" id="KAF2622668.1"/>
    </source>
</evidence>
<evidence type="ECO:0000313" key="2">
    <source>
        <dbReference type="Proteomes" id="UP000799754"/>
    </source>
</evidence>
<organism evidence="1 2">
    <name type="scientific">Macroventuria anomochaeta</name>
    <dbReference type="NCBI Taxonomy" id="301207"/>
    <lineage>
        <taxon>Eukaryota</taxon>
        <taxon>Fungi</taxon>
        <taxon>Dikarya</taxon>
        <taxon>Ascomycota</taxon>
        <taxon>Pezizomycotina</taxon>
        <taxon>Dothideomycetes</taxon>
        <taxon>Pleosporomycetidae</taxon>
        <taxon>Pleosporales</taxon>
        <taxon>Pleosporineae</taxon>
        <taxon>Didymellaceae</taxon>
        <taxon>Macroventuria</taxon>
    </lineage>
</organism>
<gene>
    <name evidence="1" type="ORF">BU25DRAFT_208569</name>
</gene>
<keyword evidence="2" id="KW-1185">Reference proteome</keyword>
<reference evidence="1" key="1">
    <citation type="journal article" date="2020" name="Stud. Mycol.">
        <title>101 Dothideomycetes genomes: a test case for predicting lifestyles and emergence of pathogens.</title>
        <authorList>
            <person name="Haridas S."/>
            <person name="Albert R."/>
            <person name="Binder M."/>
            <person name="Bloem J."/>
            <person name="Labutti K."/>
            <person name="Salamov A."/>
            <person name="Andreopoulos B."/>
            <person name="Baker S."/>
            <person name="Barry K."/>
            <person name="Bills G."/>
            <person name="Bluhm B."/>
            <person name="Cannon C."/>
            <person name="Castanera R."/>
            <person name="Culley D."/>
            <person name="Daum C."/>
            <person name="Ezra D."/>
            <person name="Gonzalez J."/>
            <person name="Henrissat B."/>
            <person name="Kuo A."/>
            <person name="Liang C."/>
            <person name="Lipzen A."/>
            <person name="Lutzoni F."/>
            <person name="Magnuson J."/>
            <person name="Mondo S."/>
            <person name="Nolan M."/>
            <person name="Ohm R."/>
            <person name="Pangilinan J."/>
            <person name="Park H.-J."/>
            <person name="Ramirez L."/>
            <person name="Alfaro M."/>
            <person name="Sun H."/>
            <person name="Tritt A."/>
            <person name="Yoshinaga Y."/>
            <person name="Zwiers L.-H."/>
            <person name="Turgeon B."/>
            <person name="Goodwin S."/>
            <person name="Spatafora J."/>
            <person name="Crous P."/>
            <person name="Grigoriev I."/>
        </authorList>
    </citation>
    <scope>NUCLEOTIDE SEQUENCE</scope>
    <source>
        <strain evidence="1">CBS 525.71</strain>
    </source>
</reference>
<accession>A0ACB6RLI9</accession>
<name>A0ACB6RLI9_9PLEO</name>